<evidence type="ECO:0000256" key="3">
    <source>
        <dbReference type="ARBA" id="ARBA00012944"/>
    </source>
</evidence>
<evidence type="ECO:0000256" key="11">
    <source>
        <dbReference type="ARBA" id="ARBA00023027"/>
    </source>
</evidence>
<comment type="subcellular location">
    <subcellularLocation>
        <location evidence="1 15">Mitochondrion membrane</location>
        <topology evidence="1 15">Multi-pass membrane protein</topology>
    </subcellularLocation>
</comment>
<evidence type="ECO:0000256" key="10">
    <source>
        <dbReference type="ARBA" id="ARBA00022989"/>
    </source>
</evidence>
<evidence type="ECO:0000256" key="14">
    <source>
        <dbReference type="ARBA" id="ARBA00049551"/>
    </source>
</evidence>
<evidence type="ECO:0000256" key="8">
    <source>
        <dbReference type="ARBA" id="ARBA00022967"/>
    </source>
</evidence>
<accession>A0A8E8GS59</accession>
<proteinExistence type="inferred from homology"/>
<dbReference type="Pfam" id="PF00499">
    <property type="entry name" value="Oxidored_q3"/>
    <property type="match status" value="1"/>
</dbReference>
<dbReference type="InterPro" id="IPR050269">
    <property type="entry name" value="ComplexI_Subunit6"/>
</dbReference>
<evidence type="ECO:0000256" key="15">
    <source>
        <dbReference type="RuleBase" id="RU004430"/>
    </source>
</evidence>
<keyword evidence="9 15" id="KW-0249">Electron transport</keyword>
<dbReference type="EC" id="7.1.1.2" evidence="3 15"/>
<evidence type="ECO:0000256" key="9">
    <source>
        <dbReference type="ARBA" id="ARBA00022982"/>
    </source>
</evidence>
<reference evidence="16" key="1">
    <citation type="submission" date="2021-04" db="EMBL/GenBank/DDBJ databases">
        <title>Complete mitochondrial genome of the longhorn date palm stem borer Jebusaea hammerschmidtii.</title>
        <authorList>
            <person name="Dias G.B."/>
            <person name="Aldossary A.M."/>
            <person name="El-Shafie H.A.F."/>
            <person name="Alhoshani F.M."/>
            <person name="Bergman C.M."/>
            <person name="Manee M.M."/>
        </authorList>
    </citation>
    <scope>NUCLEOTIDE SEQUENCE</scope>
</reference>
<dbReference type="InterPro" id="IPR001457">
    <property type="entry name" value="NADH_UbQ/plastoQ_OxRdtase_su6"/>
</dbReference>
<feature type="transmembrane region" description="Helical" evidence="15">
    <location>
        <begin position="79"/>
        <end position="96"/>
    </location>
</feature>
<evidence type="ECO:0000256" key="4">
    <source>
        <dbReference type="ARBA" id="ARBA00021095"/>
    </source>
</evidence>
<dbReference type="PANTHER" id="PTHR11435:SF1">
    <property type="entry name" value="NADH-UBIQUINONE OXIDOREDUCTASE CHAIN 6"/>
    <property type="match status" value="1"/>
</dbReference>
<feature type="transmembrane region" description="Helical" evidence="15">
    <location>
        <begin position="131"/>
        <end position="150"/>
    </location>
</feature>
<keyword evidence="5 15" id="KW-0813">Transport</keyword>
<evidence type="ECO:0000256" key="7">
    <source>
        <dbReference type="ARBA" id="ARBA00022692"/>
    </source>
</evidence>
<dbReference type="PANTHER" id="PTHR11435">
    <property type="entry name" value="NADH UBIQUINONE OXIDOREDUCTASE SUBUNIT ND6"/>
    <property type="match status" value="1"/>
</dbReference>
<keyword evidence="11 15" id="KW-0520">NAD</keyword>
<dbReference type="GO" id="GO:0008137">
    <property type="term" value="F:NADH dehydrogenase (ubiquinone) activity"/>
    <property type="evidence" value="ECO:0007669"/>
    <property type="project" value="UniProtKB-UniRule"/>
</dbReference>
<keyword evidence="7 15" id="KW-0812">Transmembrane</keyword>
<keyword evidence="15" id="KW-0830">Ubiquinone</keyword>
<protein>
    <recommendedName>
        <fullName evidence="4 15">NADH-ubiquinone oxidoreductase chain 6</fullName>
        <ecNumber evidence="3 15">7.1.1.2</ecNumber>
    </recommendedName>
</protein>
<keyword evidence="13 15" id="KW-0472">Membrane</keyword>
<evidence type="ECO:0000256" key="2">
    <source>
        <dbReference type="ARBA" id="ARBA00005698"/>
    </source>
</evidence>
<comment type="function">
    <text evidence="15">Core subunit of the mitochondrial membrane respiratory chain NADH dehydrogenase (Complex I) which catalyzes electron transfer from NADH through the respiratory chain, using ubiquinone as an electron acceptor. Essential for the catalytic activity and assembly of complex I.</text>
</comment>
<evidence type="ECO:0000256" key="6">
    <source>
        <dbReference type="ARBA" id="ARBA00022660"/>
    </source>
</evidence>
<evidence type="ECO:0000256" key="5">
    <source>
        <dbReference type="ARBA" id="ARBA00022448"/>
    </source>
</evidence>
<dbReference type="AlphaFoldDB" id="A0A8E8GS59"/>
<dbReference type="EMBL" id="MZ054170">
    <property type="protein sequence ID" value="QWC54303.1"/>
    <property type="molecule type" value="Genomic_DNA"/>
</dbReference>
<keyword evidence="6 15" id="KW-0679">Respiratory chain</keyword>
<keyword evidence="8 15" id="KW-1278">Translocase</keyword>
<comment type="similarity">
    <text evidence="2 15">Belongs to the complex I subunit 6 family.</text>
</comment>
<organism evidence="16">
    <name type="scientific">Jebusaea hammerschmidtii</name>
    <dbReference type="NCBI Taxonomy" id="2233810"/>
    <lineage>
        <taxon>Eukaryota</taxon>
        <taxon>Metazoa</taxon>
        <taxon>Ecdysozoa</taxon>
        <taxon>Arthropoda</taxon>
        <taxon>Hexapoda</taxon>
        <taxon>Insecta</taxon>
        <taxon>Pterygota</taxon>
        <taxon>Neoptera</taxon>
        <taxon>Endopterygota</taxon>
        <taxon>Coleoptera</taxon>
        <taxon>Polyphaga</taxon>
        <taxon>Cucujiformia</taxon>
        <taxon>Chrysomeloidea</taxon>
        <taxon>Cerambycidae</taxon>
        <taxon>Cerambycinae</taxon>
        <taxon>Cerambycini</taxon>
        <taxon>Jebusaea</taxon>
    </lineage>
</organism>
<gene>
    <name evidence="16" type="primary">ND6</name>
</gene>
<evidence type="ECO:0000256" key="13">
    <source>
        <dbReference type="ARBA" id="ARBA00023136"/>
    </source>
</evidence>
<sequence length="161" mass="18506">MLLLIIILSVMFLFLNHPLSLGLMLLIQTLLISLLTGMMNYNFWFSYILFLVMVGGMLVLFIYMTSVASNEKFKLSNKLLIPITMLIMMMVMMTLIDQLPLNTMFTSQDLNISSNNNLSASKYISSLEYNLMAMIITYLLICLIMVVKITNIKYGPLRQMF</sequence>
<evidence type="ECO:0000256" key="12">
    <source>
        <dbReference type="ARBA" id="ARBA00023128"/>
    </source>
</evidence>
<geneLocation type="mitochondrion" evidence="16"/>
<name>A0A8E8GS59_9CUCU</name>
<evidence type="ECO:0000313" key="16">
    <source>
        <dbReference type="EMBL" id="QWC54303.1"/>
    </source>
</evidence>
<dbReference type="GO" id="GO:0031966">
    <property type="term" value="C:mitochondrial membrane"/>
    <property type="evidence" value="ECO:0007669"/>
    <property type="project" value="UniProtKB-SubCell"/>
</dbReference>
<keyword evidence="10 15" id="KW-1133">Transmembrane helix</keyword>
<evidence type="ECO:0000256" key="1">
    <source>
        <dbReference type="ARBA" id="ARBA00004225"/>
    </source>
</evidence>
<comment type="catalytic activity">
    <reaction evidence="14 15">
        <text>a ubiquinone + NADH + 5 H(+)(in) = a ubiquinol + NAD(+) + 4 H(+)(out)</text>
        <dbReference type="Rhea" id="RHEA:29091"/>
        <dbReference type="Rhea" id="RHEA-COMP:9565"/>
        <dbReference type="Rhea" id="RHEA-COMP:9566"/>
        <dbReference type="ChEBI" id="CHEBI:15378"/>
        <dbReference type="ChEBI" id="CHEBI:16389"/>
        <dbReference type="ChEBI" id="CHEBI:17976"/>
        <dbReference type="ChEBI" id="CHEBI:57540"/>
        <dbReference type="ChEBI" id="CHEBI:57945"/>
        <dbReference type="EC" id="7.1.1.2"/>
    </reaction>
</comment>
<keyword evidence="12 15" id="KW-0496">Mitochondrion</keyword>
<feature type="transmembrane region" description="Helical" evidence="15">
    <location>
        <begin position="43"/>
        <end position="67"/>
    </location>
</feature>